<keyword evidence="3" id="KW-1185">Reference proteome</keyword>
<evidence type="ECO:0000313" key="2">
    <source>
        <dbReference type="EMBL" id="BES95362.1"/>
    </source>
</evidence>
<evidence type="ECO:0000313" key="3">
    <source>
        <dbReference type="Proteomes" id="UP001307889"/>
    </source>
</evidence>
<accession>A0ABN7AXY9</accession>
<sequence length="79" mass="9043">MKKQISGKNYSTLTTHQSSFREATNSVTLRRKTGNARQQTAKLAELVTDHRKEPRPEKLCNRTATKGPRTSRRPPFSFL</sequence>
<name>A0ABN7AXY9_9HEMI</name>
<dbReference type="Proteomes" id="UP001307889">
    <property type="component" value="Chromosome 6"/>
</dbReference>
<organism evidence="2 3">
    <name type="scientific">Nesidiocoris tenuis</name>
    <dbReference type="NCBI Taxonomy" id="355587"/>
    <lineage>
        <taxon>Eukaryota</taxon>
        <taxon>Metazoa</taxon>
        <taxon>Ecdysozoa</taxon>
        <taxon>Arthropoda</taxon>
        <taxon>Hexapoda</taxon>
        <taxon>Insecta</taxon>
        <taxon>Pterygota</taxon>
        <taxon>Neoptera</taxon>
        <taxon>Paraneoptera</taxon>
        <taxon>Hemiptera</taxon>
        <taxon>Heteroptera</taxon>
        <taxon>Panheteroptera</taxon>
        <taxon>Cimicomorpha</taxon>
        <taxon>Miridae</taxon>
        <taxon>Dicyphina</taxon>
        <taxon>Nesidiocoris</taxon>
    </lineage>
</organism>
<protein>
    <submittedName>
        <fullName evidence="2">Uncharacterized protein</fullName>
    </submittedName>
</protein>
<reference evidence="2 3" key="1">
    <citation type="submission" date="2023-09" db="EMBL/GenBank/DDBJ databases">
        <title>Nesidiocoris tenuis whole genome shotgun sequence.</title>
        <authorList>
            <person name="Shibata T."/>
            <person name="Shimoda M."/>
            <person name="Kobayashi T."/>
            <person name="Uehara T."/>
        </authorList>
    </citation>
    <scope>NUCLEOTIDE SEQUENCE [LARGE SCALE GENOMIC DNA]</scope>
    <source>
        <strain evidence="2 3">Japan</strain>
    </source>
</reference>
<feature type="compositionally biased region" description="Polar residues" evidence="1">
    <location>
        <begin position="1"/>
        <end position="28"/>
    </location>
</feature>
<evidence type="ECO:0000256" key="1">
    <source>
        <dbReference type="SAM" id="MobiDB-lite"/>
    </source>
</evidence>
<proteinExistence type="predicted"/>
<feature type="compositionally biased region" description="Basic and acidic residues" evidence="1">
    <location>
        <begin position="47"/>
        <end position="60"/>
    </location>
</feature>
<dbReference type="EMBL" id="AP028914">
    <property type="protein sequence ID" value="BES95362.1"/>
    <property type="molecule type" value="Genomic_DNA"/>
</dbReference>
<gene>
    <name evidence="2" type="ORF">NTJ_08172</name>
</gene>
<feature type="region of interest" description="Disordered" evidence="1">
    <location>
        <begin position="1"/>
        <end position="79"/>
    </location>
</feature>